<keyword evidence="4" id="KW-1185">Reference proteome</keyword>
<evidence type="ECO:0000313" key="3">
    <source>
        <dbReference type="EMBL" id="GEC96656.1"/>
    </source>
</evidence>
<dbReference type="InterPro" id="IPR036869">
    <property type="entry name" value="J_dom_sf"/>
</dbReference>
<dbReference type="Proteomes" id="UP000318422">
    <property type="component" value="Unassembled WGS sequence"/>
</dbReference>
<dbReference type="OrthoDB" id="114754at2"/>
<protein>
    <submittedName>
        <fullName evidence="3">Molecular chaperone DnaJ</fullName>
    </submittedName>
</protein>
<name>A0A4Y4CWF1_ZOORA</name>
<comment type="caution">
    <text evidence="3">The sequence shown here is derived from an EMBL/GenBank/DDBJ whole genome shotgun (WGS) entry which is preliminary data.</text>
</comment>
<dbReference type="SUPFAM" id="SSF46565">
    <property type="entry name" value="Chaperone J-domain"/>
    <property type="match status" value="1"/>
</dbReference>
<feature type="compositionally biased region" description="Basic and acidic residues" evidence="2">
    <location>
        <begin position="203"/>
        <end position="215"/>
    </location>
</feature>
<gene>
    <name evidence="3" type="ORF">ZRA01_27290</name>
</gene>
<proteinExistence type="predicted"/>
<dbReference type="CDD" id="cd06257">
    <property type="entry name" value="DnaJ"/>
    <property type="match status" value="1"/>
</dbReference>
<reference evidence="3 4" key="1">
    <citation type="submission" date="2019-06" db="EMBL/GenBank/DDBJ databases">
        <title>Whole genome shotgun sequence of Zoogloea ramigera NBRC 15342.</title>
        <authorList>
            <person name="Hosoyama A."/>
            <person name="Uohara A."/>
            <person name="Ohji S."/>
            <person name="Ichikawa N."/>
        </authorList>
    </citation>
    <scope>NUCLEOTIDE SEQUENCE [LARGE SCALE GENOMIC DNA]</scope>
    <source>
        <strain evidence="3 4">NBRC 15342</strain>
    </source>
</reference>
<dbReference type="Gene3D" id="1.10.287.110">
    <property type="entry name" value="DnaJ domain"/>
    <property type="match status" value="1"/>
</dbReference>
<keyword evidence="1" id="KW-0175">Coiled coil</keyword>
<evidence type="ECO:0000313" key="4">
    <source>
        <dbReference type="Proteomes" id="UP000318422"/>
    </source>
</evidence>
<evidence type="ECO:0000256" key="2">
    <source>
        <dbReference type="SAM" id="MobiDB-lite"/>
    </source>
</evidence>
<dbReference type="EMBL" id="BJNV01000049">
    <property type="protein sequence ID" value="GEC96656.1"/>
    <property type="molecule type" value="Genomic_DNA"/>
</dbReference>
<evidence type="ECO:0000256" key="1">
    <source>
        <dbReference type="SAM" id="Coils"/>
    </source>
</evidence>
<feature type="region of interest" description="Disordered" evidence="2">
    <location>
        <begin position="175"/>
        <end position="219"/>
    </location>
</feature>
<accession>A0A4Y4CWF1</accession>
<feature type="coiled-coil region" evidence="1">
    <location>
        <begin position="26"/>
        <end position="53"/>
    </location>
</feature>
<dbReference type="AlphaFoldDB" id="A0A4Y4CWF1"/>
<organism evidence="3 4">
    <name type="scientific">Zoogloea ramigera</name>
    <dbReference type="NCBI Taxonomy" id="350"/>
    <lineage>
        <taxon>Bacteria</taxon>
        <taxon>Pseudomonadati</taxon>
        <taxon>Pseudomonadota</taxon>
        <taxon>Betaproteobacteria</taxon>
        <taxon>Rhodocyclales</taxon>
        <taxon>Zoogloeaceae</taxon>
        <taxon>Zoogloea</taxon>
    </lineage>
</organism>
<sequence length="379" mass="41815">MTLPLFSDDPAPAITGLVLTSTEAPLSKEQKAFNNLVAKLDKARRKLAGWRETLVVFQRRCAGELLPRETRLAEVQAGLARALHAAHGQKGVTAAERRKLSMLIVELAAGVLQARDDAEMKALYNEHGGTDYDAETEAADAELKAMLAGIFGVELGGDVDMRSPEAVAAELEAQMRARAEAAGEDDDGAPASAPPRRPSARQQAREARQAAEEKAMSQTVRDVYRKLASALHPDREPDPAERQRKTALMQRVNEAYQANNLLRLLELQIEIEQIDSAHLAGLAPERLKRYQQILRAQLQDLEVEINGIEYDLRQQLNLRGRITPKALLQHVDADVAALDGEIRRLDGELALSADLKALKAWLKSIRPARRQEAWGGFPF</sequence>
<dbReference type="InterPro" id="IPR001623">
    <property type="entry name" value="DnaJ_domain"/>
</dbReference>
<dbReference type="RefSeq" id="WP_141353176.1">
    <property type="nucleotide sequence ID" value="NZ_BJNV01000049.1"/>
</dbReference>